<protein>
    <recommendedName>
        <fullName evidence="4">HPt domain-containing protein</fullName>
    </recommendedName>
</protein>
<evidence type="ECO:0000256" key="2">
    <source>
        <dbReference type="PROSITE-ProRule" id="PRU00110"/>
    </source>
</evidence>
<dbReference type="InterPro" id="IPR036641">
    <property type="entry name" value="HPT_dom_sf"/>
</dbReference>
<feature type="compositionally biased region" description="Polar residues" evidence="3">
    <location>
        <begin position="1"/>
        <end position="12"/>
    </location>
</feature>
<evidence type="ECO:0000256" key="1">
    <source>
        <dbReference type="ARBA" id="ARBA00023012"/>
    </source>
</evidence>
<gene>
    <name evidence="5" type="ORF">TMPK1_16390</name>
</gene>
<keyword evidence="1" id="KW-0902">Two-component regulatory system</keyword>
<dbReference type="EMBL" id="BOPV01000001">
    <property type="protein sequence ID" value="GIL39402.1"/>
    <property type="molecule type" value="Genomic_DNA"/>
</dbReference>
<name>A0A8S8XBJ1_9PROT</name>
<comment type="caution">
    <text evidence="5">The sequence shown here is derived from an EMBL/GenBank/DDBJ whole genome shotgun (WGS) entry which is preliminary data.</text>
</comment>
<proteinExistence type="predicted"/>
<evidence type="ECO:0000313" key="5">
    <source>
        <dbReference type="EMBL" id="GIL39402.1"/>
    </source>
</evidence>
<feature type="region of interest" description="Disordered" evidence="3">
    <location>
        <begin position="1"/>
        <end position="20"/>
    </location>
</feature>
<sequence length="134" mass="14728">MIMRSPSTSPRTGGTVADRSLFDPAPIEAIRELADKAEADAIVGGYFRNTRQQIERVEAHAAAADLDALARQIHAIIGTSSTFGFRGIERHGRRIEQAIENGDRTRAITLARDLRTAAEASWAQFHRRYGQPGT</sequence>
<dbReference type="PROSITE" id="PS50894">
    <property type="entry name" value="HPT"/>
    <property type="match status" value="1"/>
</dbReference>
<dbReference type="GO" id="GO:0000160">
    <property type="term" value="P:phosphorelay signal transduction system"/>
    <property type="evidence" value="ECO:0007669"/>
    <property type="project" value="UniProtKB-KW"/>
</dbReference>
<reference evidence="5" key="1">
    <citation type="submission" date="2021-02" db="EMBL/GenBank/DDBJ databases">
        <title>Genome sequence of Rhodospirillales sp. strain TMPK1 isolated from soil.</title>
        <authorList>
            <person name="Nakai R."/>
            <person name="Kusada H."/>
            <person name="Tamaki H."/>
        </authorList>
    </citation>
    <scope>NUCLEOTIDE SEQUENCE</scope>
    <source>
        <strain evidence="5">TMPK1</strain>
    </source>
</reference>
<dbReference type="Gene3D" id="1.20.120.160">
    <property type="entry name" value="HPT domain"/>
    <property type="match status" value="1"/>
</dbReference>
<organism evidence="5 6">
    <name type="scientific">Roseiterribacter gracilis</name>
    <dbReference type="NCBI Taxonomy" id="2812848"/>
    <lineage>
        <taxon>Bacteria</taxon>
        <taxon>Pseudomonadati</taxon>
        <taxon>Pseudomonadota</taxon>
        <taxon>Alphaproteobacteria</taxon>
        <taxon>Rhodospirillales</taxon>
        <taxon>Roseiterribacteraceae</taxon>
        <taxon>Roseiterribacter</taxon>
    </lineage>
</organism>
<evidence type="ECO:0000313" key="6">
    <source>
        <dbReference type="Proteomes" id="UP000681075"/>
    </source>
</evidence>
<dbReference type="Pfam" id="PF01627">
    <property type="entry name" value="Hpt"/>
    <property type="match status" value="1"/>
</dbReference>
<dbReference type="SUPFAM" id="SSF47226">
    <property type="entry name" value="Histidine-containing phosphotransfer domain, HPT domain"/>
    <property type="match status" value="1"/>
</dbReference>
<keyword evidence="6" id="KW-1185">Reference proteome</keyword>
<feature type="modified residue" description="Phosphohistidine" evidence="2">
    <location>
        <position position="74"/>
    </location>
</feature>
<dbReference type="Proteomes" id="UP000681075">
    <property type="component" value="Unassembled WGS sequence"/>
</dbReference>
<accession>A0A8S8XBJ1</accession>
<dbReference type="GO" id="GO:0004672">
    <property type="term" value="F:protein kinase activity"/>
    <property type="evidence" value="ECO:0007669"/>
    <property type="project" value="UniProtKB-ARBA"/>
</dbReference>
<dbReference type="AlphaFoldDB" id="A0A8S8XBJ1"/>
<keyword evidence="2" id="KW-0597">Phosphoprotein</keyword>
<evidence type="ECO:0000259" key="4">
    <source>
        <dbReference type="PROSITE" id="PS50894"/>
    </source>
</evidence>
<feature type="domain" description="HPt" evidence="4">
    <location>
        <begin position="35"/>
        <end position="132"/>
    </location>
</feature>
<evidence type="ECO:0000256" key="3">
    <source>
        <dbReference type="SAM" id="MobiDB-lite"/>
    </source>
</evidence>
<dbReference type="InterPro" id="IPR008207">
    <property type="entry name" value="Sig_transdc_His_kin_Hpt_dom"/>
</dbReference>